<dbReference type="EMBL" id="NRRE01000004">
    <property type="protein sequence ID" value="MBK1695652.1"/>
    <property type="molecule type" value="Genomic_DNA"/>
</dbReference>
<reference evidence="2" key="2">
    <citation type="journal article" date="2020" name="Microorganisms">
        <title>Osmotic Adaptation and Compatible Solute Biosynthesis of Phototrophic Bacteria as Revealed from Genome Analyses.</title>
        <authorList>
            <person name="Imhoff J.F."/>
            <person name="Rahn T."/>
            <person name="Kunzel S."/>
            <person name="Keller A."/>
            <person name="Neulinger S.C."/>
        </authorList>
    </citation>
    <scope>NUCLEOTIDE SEQUENCE</scope>
    <source>
        <strain evidence="2">DSM 9154</strain>
    </source>
</reference>
<dbReference type="GO" id="GO:0006302">
    <property type="term" value="P:double-strand break repair"/>
    <property type="evidence" value="ECO:0007669"/>
    <property type="project" value="InterPro"/>
</dbReference>
<dbReference type="Gene3D" id="3.40.50.300">
    <property type="entry name" value="P-loop containing nucleotide triphosphate hydrolases"/>
    <property type="match status" value="2"/>
</dbReference>
<feature type="domain" description="Rad50/SbcC-type AAA" evidence="1">
    <location>
        <begin position="5"/>
        <end position="213"/>
    </location>
</feature>
<dbReference type="InterPro" id="IPR027417">
    <property type="entry name" value="P-loop_NTPase"/>
</dbReference>
<dbReference type="PANTHER" id="PTHR32114">
    <property type="entry name" value="ABC TRANSPORTER ABCH.3"/>
    <property type="match status" value="1"/>
</dbReference>
<gene>
    <name evidence="2" type="ORF">CKO21_00110</name>
</gene>
<dbReference type="GO" id="GO:0016887">
    <property type="term" value="F:ATP hydrolysis activity"/>
    <property type="evidence" value="ECO:0007669"/>
    <property type="project" value="InterPro"/>
</dbReference>
<evidence type="ECO:0000259" key="1">
    <source>
        <dbReference type="Pfam" id="PF13476"/>
    </source>
</evidence>
<proteinExistence type="predicted"/>
<dbReference type="AlphaFoldDB" id="A0A934UXK2"/>
<dbReference type="Pfam" id="PF13476">
    <property type="entry name" value="AAA_23"/>
    <property type="match status" value="1"/>
</dbReference>
<name>A0A934UXK2_9PROT</name>
<dbReference type="PANTHER" id="PTHR32114:SF2">
    <property type="entry name" value="ABC TRANSPORTER ABCH.3"/>
    <property type="match status" value="1"/>
</dbReference>
<organism evidence="2 3">
    <name type="scientific">Rhodovibrio salinarum</name>
    <dbReference type="NCBI Taxonomy" id="1087"/>
    <lineage>
        <taxon>Bacteria</taxon>
        <taxon>Pseudomonadati</taxon>
        <taxon>Pseudomonadota</taxon>
        <taxon>Alphaproteobacteria</taxon>
        <taxon>Rhodospirillales</taxon>
        <taxon>Rhodovibrionaceae</taxon>
        <taxon>Rhodovibrio</taxon>
    </lineage>
</organism>
<dbReference type="SUPFAM" id="SSF52540">
    <property type="entry name" value="P-loop containing nucleoside triphosphate hydrolases"/>
    <property type="match status" value="1"/>
</dbReference>
<keyword evidence="3" id="KW-1185">Reference proteome</keyword>
<sequence length="814" mass="91423">MRLIRLKARNFRGIGDTGFDINVADELVLFYGPNGYGKTSITEAIEWLFYGETKRRKHGEQYWATEYQNTYRNAHDGFPVHVEADVRFENGETFRLARTMDGNASSEAGQTFVNDQEALFSSIGLTPNEASYPVVAQHGLQTFIHTRPKDRRDAIAAALGLDDLIAFRTALEGARRSYANSPPRELVQARQKVTELGNELEQTDIAIDVAKKWQKGKADERDIDAIRAVAQRLTGCGAEDLNTLLDALRERRRDVGKSVFDPTRLSLREHPGRGIEEIEKAQQKVTEQLDALARTLDGLITKAASAYSTAYLKFWTEGLRLADGSTTCPMCEHDTLQPDRQDELRRRIAESQKALELDAGLRQAVQELSEALQTLEQAATEIGPAPPDPEEKPLLRSLFDPGSQEVEAFLHAYDQLHDARREMNQAGRAVQEMVDSLPARLGTTGADFAAIKEAYRGAHAALKQHLTTYLGALKSYYEVWADFSQALDKRIATGLEIRRVDAVGRALRSSDEVRRIRVSDQALNSAGELLQRVEKTLQTSQRERLDSRGAEVRNLYDMLNPGADVGFETMEPGTNKLNLHARSFGKRMPAAPNLSQCQLNCLGLAVWLMRATTPTSPFGFIVLDDPVQSMDDEHYEALLSELIPCLLDQYGKQVIILSHFQNLVERTRSLNPARESRVYNIEQYGIHGPEIVEQAAIKQRLSSIKHLVKGNQHNRDMAVDRLRVLVETFIRELYVQKCGGPTPAEYDRATARQLLQLFQNIPGTTPKEHNLLSDTVGFADPAHHTDQKYTTPSKERIQPHISRLEQLMRTHGLL</sequence>
<evidence type="ECO:0000313" key="3">
    <source>
        <dbReference type="Proteomes" id="UP000778970"/>
    </source>
</evidence>
<protein>
    <recommendedName>
        <fullName evidence="1">Rad50/SbcC-type AAA domain-containing protein</fullName>
    </recommendedName>
</protein>
<reference evidence="2" key="1">
    <citation type="submission" date="2017-08" db="EMBL/GenBank/DDBJ databases">
        <authorList>
            <person name="Imhoff J.F."/>
            <person name="Rahn T."/>
            <person name="Kuenzel S."/>
            <person name="Neulinger S.C."/>
        </authorList>
    </citation>
    <scope>NUCLEOTIDE SEQUENCE</scope>
    <source>
        <strain evidence="2">DSM 9154</strain>
    </source>
</reference>
<evidence type="ECO:0000313" key="2">
    <source>
        <dbReference type="EMBL" id="MBK1695652.1"/>
    </source>
</evidence>
<dbReference type="InterPro" id="IPR038729">
    <property type="entry name" value="Rad50/SbcC_AAA"/>
</dbReference>
<comment type="caution">
    <text evidence="2">The sequence shown here is derived from an EMBL/GenBank/DDBJ whole genome shotgun (WGS) entry which is preliminary data.</text>
</comment>
<accession>A0A934UXK2</accession>
<dbReference type="Proteomes" id="UP000778970">
    <property type="component" value="Unassembled WGS sequence"/>
</dbReference>
<dbReference type="RefSeq" id="WP_027289846.1">
    <property type="nucleotide sequence ID" value="NZ_NRRE01000004.1"/>
</dbReference>